<proteinExistence type="predicted"/>
<keyword evidence="2" id="KW-0472">Membrane</keyword>
<accession>A0A8B9SYZ7</accession>
<reference evidence="3" key="1">
    <citation type="submission" date="2019-08" db="EMBL/GenBank/DDBJ databases">
        <title>Three high-quality genomes provides insights into domestication of ducks.</title>
        <authorList>
            <person name="Hou Z.C."/>
            <person name="Zhu F."/>
            <person name="Yin Z.T."/>
            <person name="Zhang F."/>
        </authorList>
    </citation>
    <scope>NUCLEOTIDE SEQUENCE [LARGE SCALE GENOMIC DNA]</scope>
</reference>
<dbReference type="Proteomes" id="UP000694400">
    <property type="component" value="Chromosome Z"/>
</dbReference>
<organism evidence="3 4">
    <name type="scientific">Anas platyrhynchos</name>
    <name type="common">Mallard</name>
    <name type="synonym">Anas boschas</name>
    <dbReference type="NCBI Taxonomy" id="8839"/>
    <lineage>
        <taxon>Eukaryota</taxon>
        <taxon>Metazoa</taxon>
        <taxon>Chordata</taxon>
        <taxon>Craniata</taxon>
        <taxon>Vertebrata</taxon>
        <taxon>Euteleostomi</taxon>
        <taxon>Archelosauria</taxon>
        <taxon>Archosauria</taxon>
        <taxon>Dinosauria</taxon>
        <taxon>Saurischia</taxon>
        <taxon>Theropoda</taxon>
        <taxon>Coelurosauria</taxon>
        <taxon>Aves</taxon>
        <taxon>Neognathae</taxon>
        <taxon>Galloanserae</taxon>
        <taxon>Anseriformes</taxon>
        <taxon>Anatidae</taxon>
        <taxon>Anatinae</taxon>
        <taxon>Anas</taxon>
    </lineage>
</organism>
<feature type="transmembrane region" description="Helical" evidence="2">
    <location>
        <begin position="92"/>
        <end position="110"/>
    </location>
</feature>
<reference evidence="3" key="2">
    <citation type="submission" date="2025-08" db="UniProtKB">
        <authorList>
            <consortium name="Ensembl"/>
        </authorList>
    </citation>
    <scope>IDENTIFICATION</scope>
</reference>
<evidence type="ECO:0000256" key="2">
    <source>
        <dbReference type="SAM" id="Phobius"/>
    </source>
</evidence>
<feature type="region of interest" description="Disordered" evidence="1">
    <location>
        <begin position="113"/>
        <end position="233"/>
    </location>
</feature>
<evidence type="ECO:0000256" key="1">
    <source>
        <dbReference type="SAM" id="MobiDB-lite"/>
    </source>
</evidence>
<dbReference type="AlphaFoldDB" id="A0A8B9SYZ7"/>
<evidence type="ECO:0000313" key="3">
    <source>
        <dbReference type="Ensembl" id="ENSAPLP00020013089.1"/>
    </source>
</evidence>
<reference evidence="3" key="3">
    <citation type="submission" date="2025-09" db="UniProtKB">
        <authorList>
            <consortium name="Ensembl"/>
        </authorList>
    </citation>
    <scope>IDENTIFICATION</scope>
</reference>
<dbReference type="Ensembl" id="ENSAPLT00020014088.1">
    <property type="protein sequence ID" value="ENSAPLP00020013089.1"/>
    <property type="gene ID" value="ENSAPLG00020009587.1"/>
</dbReference>
<protein>
    <submittedName>
        <fullName evidence="3">Uncharacterized protein</fullName>
    </submittedName>
</protein>
<sequence>MTLPTETSNQHFIIFLTAHLNEVQATIVRNEGCDFFAILDQLDSYAFPDGRVGLFIPHHHPEKHPHFLQDDALGVRGAAEGVGLQRRAQMRLLVLLVVPLLVAAVAAQLPGGAEPTALPCGTTPGGVQGGAAEPRRSRPHATPNGGAAAAQPRLSASCEPAGQRRGSPSGFPRPPLAALAASPRPSRPPAACCGPAALTHPAPAAAERKRKRPPRAAPPTPTRKAPAGCPRRA</sequence>
<keyword evidence="2" id="KW-0812">Transmembrane</keyword>
<evidence type="ECO:0000313" key="4">
    <source>
        <dbReference type="Proteomes" id="UP000694400"/>
    </source>
</evidence>
<keyword evidence="2" id="KW-1133">Transmembrane helix</keyword>
<feature type="compositionally biased region" description="Low complexity" evidence="1">
    <location>
        <begin position="164"/>
        <end position="205"/>
    </location>
</feature>
<name>A0A8B9SYZ7_ANAPL</name>